<keyword evidence="1" id="KW-1133">Transmembrane helix</keyword>
<keyword evidence="3" id="KW-1185">Reference proteome</keyword>
<feature type="transmembrane region" description="Helical" evidence="1">
    <location>
        <begin position="112"/>
        <end position="130"/>
    </location>
</feature>
<reference evidence="2 3" key="1">
    <citation type="journal article" date="2020" name="ISME J.">
        <title>Uncovering the hidden diversity of litter-decomposition mechanisms in mushroom-forming fungi.</title>
        <authorList>
            <person name="Floudas D."/>
            <person name="Bentzer J."/>
            <person name="Ahren D."/>
            <person name="Johansson T."/>
            <person name="Persson P."/>
            <person name="Tunlid A."/>
        </authorList>
    </citation>
    <scope>NUCLEOTIDE SEQUENCE [LARGE SCALE GENOMIC DNA]</scope>
    <source>
        <strain evidence="2 3">CBS 146.42</strain>
    </source>
</reference>
<evidence type="ECO:0000313" key="2">
    <source>
        <dbReference type="EMBL" id="KAF5360492.1"/>
    </source>
</evidence>
<dbReference type="AlphaFoldDB" id="A0A8H5G8U3"/>
<keyword evidence="1" id="KW-0812">Transmembrane</keyword>
<dbReference type="OrthoDB" id="2796825at2759"/>
<dbReference type="EMBL" id="JAACJO010000003">
    <property type="protein sequence ID" value="KAF5360492.1"/>
    <property type="molecule type" value="Genomic_DNA"/>
</dbReference>
<comment type="caution">
    <text evidence="2">The sequence shown here is derived from an EMBL/GenBank/DDBJ whole genome shotgun (WGS) entry which is preliminary data.</text>
</comment>
<protein>
    <submittedName>
        <fullName evidence="2">Uncharacterized protein</fullName>
    </submittedName>
</protein>
<organism evidence="2 3">
    <name type="scientific">Leucocoprinus leucothites</name>
    <dbReference type="NCBI Taxonomy" id="201217"/>
    <lineage>
        <taxon>Eukaryota</taxon>
        <taxon>Fungi</taxon>
        <taxon>Dikarya</taxon>
        <taxon>Basidiomycota</taxon>
        <taxon>Agaricomycotina</taxon>
        <taxon>Agaricomycetes</taxon>
        <taxon>Agaricomycetidae</taxon>
        <taxon>Agaricales</taxon>
        <taxon>Agaricineae</taxon>
        <taxon>Agaricaceae</taxon>
        <taxon>Leucocoprinus</taxon>
    </lineage>
</organism>
<proteinExistence type="predicted"/>
<keyword evidence="1" id="KW-0472">Membrane</keyword>
<feature type="transmembrane region" description="Helical" evidence="1">
    <location>
        <begin position="26"/>
        <end position="46"/>
    </location>
</feature>
<dbReference type="Proteomes" id="UP000559027">
    <property type="component" value="Unassembled WGS sequence"/>
</dbReference>
<accession>A0A8H5G8U3</accession>
<sequence>MTNPYGPNEPAAAIWYERADMAGVDIGGIAYGVHISVFFMCAYHLLKKRTGRYKIWLLFIFVLFGLGTVNVAFDMHFSQSTWIDDRNFPGGPFAWSTRRPRRPLLTGGNAESILISFLADGLLVGVLARFNEIVK</sequence>
<evidence type="ECO:0000256" key="1">
    <source>
        <dbReference type="SAM" id="Phobius"/>
    </source>
</evidence>
<evidence type="ECO:0000313" key="3">
    <source>
        <dbReference type="Proteomes" id="UP000559027"/>
    </source>
</evidence>
<name>A0A8H5G8U3_9AGAR</name>
<gene>
    <name evidence="2" type="ORF">D9756_004520</name>
</gene>
<feature type="transmembrane region" description="Helical" evidence="1">
    <location>
        <begin position="53"/>
        <end position="73"/>
    </location>
</feature>